<proteinExistence type="predicted"/>
<reference evidence="1 2" key="1">
    <citation type="journal article" date="2020" name="bioRxiv">
        <title>Whole genome comparisons of ergot fungi reveals the divergence and evolution of species within the genus Claviceps are the result of varying mechanisms driving genome evolution and host range expansion.</title>
        <authorList>
            <person name="Wyka S.A."/>
            <person name="Mondo S.J."/>
            <person name="Liu M."/>
            <person name="Dettman J."/>
            <person name="Nalam V."/>
            <person name="Broders K.D."/>
        </authorList>
    </citation>
    <scope>NUCLEOTIDE SEQUENCE [LARGE SCALE GENOMIC DNA]</scope>
    <source>
        <strain evidence="1 2">LM583</strain>
    </source>
</reference>
<name>A0ABQ7PLL9_9HYPO</name>
<sequence length="121" mass="14255">MAQAPTNDDDLASRVQSLGINSATQIQDLGQEADAENKRLYPYLLNPKLKCFGKYISQDWYECEDEYVNLFYGKLLYYTLWTLELGSRKRSTRLRAHKDPHNFKRKRVKTNDNIRFETSNL</sequence>
<comment type="caution">
    <text evidence="1">The sequence shown here is derived from an EMBL/GenBank/DDBJ whole genome shotgun (WGS) entry which is preliminary data.</text>
</comment>
<evidence type="ECO:0000313" key="2">
    <source>
        <dbReference type="Proteomes" id="UP000742024"/>
    </source>
</evidence>
<accession>A0ABQ7PLL9</accession>
<protein>
    <submittedName>
        <fullName evidence="1">Uncharacterized protein</fullName>
    </submittedName>
</protein>
<keyword evidence="2" id="KW-1185">Reference proteome</keyword>
<gene>
    <name evidence="1" type="ORF">E4U57_000696</name>
</gene>
<evidence type="ECO:0000313" key="1">
    <source>
        <dbReference type="EMBL" id="KAG5967538.1"/>
    </source>
</evidence>
<organism evidence="1 2">
    <name type="scientific">Claviceps arundinis</name>
    <dbReference type="NCBI Taxonomy" id="1623583"/>
    <lineage>
        <taxon>Eukaryota</taxon>
        <taxon>Fungi</taxon>
        <taxon>Dikarya</taxon>
        <taxon>Ascomycota</taxon>
        <taxon>Pezizomycotina</taxon>
        <taxon>Sordariomycetes</taxon>
        <taxon>Hypocreomycetidae</taxon>
        <taxon>Hypocreales</taxon>
        <taxon>Clavicipitaceae</taxon>
        <taxon>Claviceps</taxon>
    </lineage>
</organism>
<dbReference type="Proteomes" id="UP000742024">
    <property type="component" value="Unassembled WGS sequence"/>
</dbReference>
<dbReference type="EMBL" id="SRPR01000012">
    <property type="protein sequence ID" value="KAG5967538.1"/>
    <property type="molecule type" value="Genomic_DNA"/>
</dbReference>